<evidence type="ECO:0000256" key="1">
    <source>
        <dbReference type="SAM" id="MobiDB-lite"/>
    </source>
</evidence>
<feature type="region of interest" description="Disordered" evidence="1">
    <location>
        <begin position="1"/>
        <end position="55"/>
    </location>
</feature>
<organism evidence="2 3">
    <name type="scientific">Circinella minor</name>
    <dbReference type="NCBI Taxonomy" id="1195481"/>
    <lineage>
        <taxon>Eukaryota</taxon>
        <taxon>Fungi</taxon>
        <taxon>Fungi incertae sedis</taxon>
        <taxon>Mucoromycota</taxon>
        <taxon>Mucoromycotina</taxon>
        <taxon>Mucoromycetes</taxon>
        <taxon>Mucorales</taxon>
        <taxon>Lichtheimiaceae</taxon>
        <taxon>Circinella</taxon>
    </lineage>
</organism>
<dbReference type="Pfam" id="PF12024">
    <property type="entry name" value="DUF3512"/>
    <property type="match status" value="1"/>
</dbReference>
<dbReference type="PANTHER" id="PTHR23353">
    <property type="entry name" value="RAB-GAP/TBC-RELATED"/>
    <property type="match status" value="1"/>
</dbReference>
<feature type="compositionally biased region" description="Low complexity" evidence="1">
    <location>
        <begin position="510"/>
        <end position="553"/>
    </location>
</feature>
<feature type="region of interest" description="Disordered" evidence="1">
    <location>
        <begin position="296"/>
        <end position="344"/>
    </location>
</feature>
<reference evidence="2 3" key="1">
    <citation type="submission" date="2020-12" db="EMBL/GenBank/DDBJ databases">
        <title>Metabolic potential, ecology and presence of endohyphal bacteria is reflected in genomic diversity of Mucoromycotina.</title>
        <authorList>
            <person name="Muszewska A."/>
            <person name="Okrasinska A."/>
            <person name="Steczkiewicz K."/>
            <person name="Drgas O."/>
            <person name="Orlowska M."/>
            <person name="Perlinska-Lenart U."/>
            <person name="Aleksandrzak-Piekarczyk T."/>
            <person name="Szatraj K."/>
            <person name="Zielenkiewicz U."/>
            <person name="Pilsyk S."/>
            <person name="Malc E."/>
            <person name="Mieczkowski P."/>
            <person name="Kruszewska J.S."/>
            <person name="Biernat P."/>
            <person name="Pawlowska J."/>
        </authorList>
    </citation>
    <scope>NUCLEOTIDE SEQUENCE [LARGE SCALE GENOMIC DNA]</scope>
    <source>
        <strain evidence="2 3">CBS 142.35</strain>
    </source>
</reference>
<comment type="caution">
    <text evidence="2">The sequence shown here is derived from an EMBL/GenBank/DDBJ whole genome shotgun (WGS) entry which is preliminary data.</text>
</comment>
<dbReference type="OrthoDB" id="21648at2759"/>
<dbReference type="InterPro" id="IPR021900">
    <property type="entry name" value="DUF3512"/>
</dbReference>
<feature type="compositionally biased region" description="Low complexity" evidence="1">
    <location>
        <begin position="15"/>
        <end position="24"/>
    </location>
</feature>
<dbReference type="InterPro" id="IPR053019">
    <property type="entry name" value="GATA_zinc_finger"/>
</dbReference>
<gene>
    <name evidence="2" type="ORF">INT45_004182</name>
</gene>
<evidence type="ECO:0000313" key="2">
    <source>
        <dbReference type="EMBL" id="KAG2220440.1"/>
    </source>
</evidence>
<protein>
    <submittedName>
        <fullName evidence="2">Uncharacterized protein</fullName>
    </submittedName>
</protein>
<dbReference type="EMBL" id="JAEPRB010000140">
    <property type="protein sequence ID" value="KAG2220440.1"/>
    <property type="molecule type" value="Genomic_DNA"/>
</dbReference>
<dbReference type="AlphaFoldDB" id="A0A8H7S1E2"/>
<feature type="compositionally biased region" description="Polar residues" evidence="1">
    <location>
        <begin position="1"/>
        <end position="14"/>
    </location>
</feature>
<name>A0A8H7S1E2_9FUNG</name>
<proteinExistence type="predicted"/>
<sequence length="553" mass="63687">MPNTQIETGDTTIPTNDNDQQTINNDKKQQEETPQLNVQPSNNKNNSDITDNNNNICNNRLQHELPILKQFVDILLKTDKYGILDLLDNNDPITVEAIEAKLVDYTSLTEFKHDIQLAFRTVLPKLDDQHRDAFDKLHEFAMTTLQFESQRLKRKFLQIDNDTMDMEEEDEIEDEEKQIALFRSTMDGFIFTNAIPSSFIDKTKEKLPAGVQELAIYPTPATTEVPTLRNTIPPPPRFPSRIHRHEDKQTVPIQWLDYGVFSSFAPTRDSNQANVSYEHTYMGRVAKRFRKWEKKQRSLQTLGKPTSPPKSVLQLQQQQQQINNNNMKDESNNNDSDNNNKGDEIDTQWLKEQGLDVEAIMEATQNGTMNIDDFIGNDEQDIEGILERNSELLTYLSQYQDYRFGLGDARWGNIDEIERNIAKALEKRMHKLASKVQPKDLTDSSAVEAAMDRLPLKEPAYRGTLPPNKFFAYPTQEKLEPIPPLANMLPGYAKEHWRLVEVAPVPMKTSNNNNHYSHPYPYYHPQQQQQQQRTQPHSSASNSSSPYRASPSK</sequence>
<feature type="region of interest" description="Disordered" evidence="1">
    <location>
        <begin position="508"/>
        <end position="553"/>
    </location>
</feature>
<evidence type="ECO:0000313" key="3">
    <source>
        <dbReference type="Proteomes" id="UP000646827"/>
    </source>
</evidence>
<accession>A0A8H7S1E2</accession>
<keyword evidence="3" id="KW-1185">Reference proteome</keyword>
<feature type="compositionally biased region" description="Low complexity" evidence="1">
    <location>
        <begin position="41"/>
        <end position="55"/>
    </location>
</feature>
<dbReference type="Proteomes" id="UP000646827">
    <property type="component" value="Unassembled WGS sequence"/>
</dbReference>
<feature type="compositionally biased region" description="Low complexity" evidence="1">
    <location>
        <begin position="313"/>
        <end position="326"/>
    </location>
</feature>